<keyword evidence="3" id="KW-1185">Reference proteome</keyword>
<dbReference type="Pfam" id="PF03009">
    <property type="entry name" value="GDPD"/>
    <property type="match status" value="1"/>
</dbReference>
<dbReference type="InterPro" id="IPR030395">
    <property type="entry name" value="GP_PDE_dom"/>
</dbReference>
<dbReference type="PANTHER" id="PTHR46211">
    <property type="entry name" value="GLYCEROPHOSPHORYL DIESTER PHOSPHODIESTERASE"/>
    <property type="match status" value="1"/>
</dbReference>
<evidence type="ECO:0000313" key="2">
    <source>
        <dbReference type="EMBL" id="CAB3739463.1"/>
    </source>
</evidence>
<sequence>MRAKYLLAAVRAKHWLAAMRAKRFAAASRAKRVIAVGLAAALPWSGASAACLGMQVHAHRGAPTLPENSLASISAAYAGGWDGVEIDMQRLKDGRWVLHHDMLTGRTVGGVGRKAVLQLSSADWRGAKLLGQGGGSPPPFLDDALRVAAAQPAKTFNAELKVVYRDCAPVGQLVAGMKQALPHGNWMITSAFPEALRCVRGTDRQGYLGLIVFDPRHAESVSANPLGKYVAQRATAPKLTRQWLANLAANVGAPVGVHVDAMTLAANPQLLRDAAAQSVRVFVYAVGGDAALAQQLRATKQREGYLPSGVIIDGDAQAFCRAMGG</sequence>
<name>A0A6S7AWI4_9BURK</name>
<dbReference type="CDD" id="cd08556">
    <property type="entry name" value="GDPD"/>
    <property type="match status" value="1"/>
</dbReference>
<protein>
    <recommendedName>
        <fullName evidence="1">GP-PDE domain-containing protein</fullName>
    </recommendedName>
</protein>
<dbReference type="GO" id="GO:0006629">
    <property type="term" value="P:lipid metabolic process"/>
    <property type="evidence" value="ECO:0007669"/>
    <property type="project" value="InterPro"/>
</dbReference>
<dbReference type="Gene3D" id="3.20.20.190">
    <property type="entry name" value="Phosphatidylinositol (PI) phosphodiesterase"/>
    <property type="match status" value="1"/>
</dbReference>
<organism evidence="2 3">
    <name type="scientific">Achromobacter kerstersii</name>
    <dbReference type="NCBI Taxonomy" id="1353890"/>
    <lineage>
        <taxon>Bacteria</taxon>
        <taxon>Pseudomonadati</taxon>
        <taxon>Pseudomonadota</taxon>
        <taxon>Betaproteobacteria</taxon>
        <taxon>Burkholderiales</taxon>
        <taxon>Alcaligenaceae</taxon>
        <taxon>Achromobacter</taxon>
    </lineage>
</organism>
<dbReference type="GO" id="GO:0008081">
    <property type="term" value="F:phosphoric diester hydrolase activity"/>
    <property type="evidence" value="ECO:0007669"/>
    <property type="project" value="InterPro"/>
</dbReference>
<dbReference type="AlphaFoldDB" id="A0A6S7AWI4"/>
<proteinExistence type="predicted"/>
<dbReference type="Proteomes" id="UP000494269">
    <property type="component" value="Unassembled WGS sequence"/>
</dbReference>
<dbReference type="PROSITE" id="PS51704">
    <property type="entry name" value="GP_PDE"/>
    <property type="match status" value="1"/>
</dbReference>
<dbReference type="SUPFAM" id="SSF51695">
    <property type="entry name" value="PLC-like phosphodiesterases"/>
    <property type="match status" value="1"/>
</dbReference>
<dbReference type="InterPro" id="IPR017946">
    <property type="entry name" value="PLC-like_Pdiesterase_TIM-brl"/>
</dbReference>
<reference evidence="2 3" key="1">
    <citation type="submission" date="2020-04" db="EMBL/GenBank/DDBJ databases">
        <authorList>
            <person name="De Canck E."/>
        </authorList>
    </citation>
    <scope>NUCLEOTIDE SEQUENCE [LARGE SCALE GENOMIC DNA]</scope>
    <source>
        <strain evidence="2 3">LMG 3441</strain>
    </source>
</reference>
<accession>A0A6S7AWI4</accession>
<feature type="domain" description="GP-PDE" evidence="1">
    <location>
        <begin position="54"/>
        <end position="275"/>
    </location>
</feature>
<gene>
    <name evidence="2" type="ORF">LMG3441_05477</name>
</gene>
<evidence type="ECO:0000259" key="1">
    <source>
        <dbReference type="PROSITE" id="PS51704"/>
    </source>
</evidence>
<evidence type="ECO:0000313" key="3">
    <source>
        <dbReference type="Proteomes" id="UP000494269"/>
    </source>
</evidence>
<dbReference type="EMBL" id="CADIJQ010000012">
    <property type="protein sequence ID" value="CAB3739463.1"/>
    <property type="molecule type" value="Genomic_DNA"/>
</dbReference>
<dbReference type="PANTHER" id="PTHR46211:SF14">
    <property type="entry name" value="GLYCEROPHOSPHODIESTER PHOSPHODIESTERASE"/>
    <property type="match status" value="1"/>
</dbReference>